<dbReference type="PIRSF" id="PIRSF000124">
    <property type="entry name" value="UDPglc_GDPman_dh"/>
    <property type="match status" value="1"/>
</dbReference>
<proteinExistence type="inferred from homology"/>
<dbReference type="SUPFAM" id="SSF48179">
    <property type="entry name" value="6-phosphogluconate dehydrogenase C-terminal domain-like"/>
    <property type="match status" value="1"/>
</dbReference>
<dbReference type="InterPro" id="IPR014027">
    <property type="entry name" value="UDP-Glc/GDP-Man_DH_C"/>
</dbReference>
<dbReference type="STRING" id="1884381.SAMN05518846_116136"/>
<dbReference type="InterPro" id="IPR014026">
    <property type="entry name" value="UDP-Glc/GDP-Man_DH_dimer"/>
</dbReference>
<dbReference type="PANTHER" id="PTHR43491">
    <property type="entry name" value="UDP-N-ACETYL-D-MANNOSAMINE DEHYDROGENASE"/>
    <property type="match status" value="1"/>
</dbReference>
<dbReference type="InterPro" id="IPR028359">
    <property type="entry name" value="UDP_ManNAc/GlcNAc_DH"/>
</dbReference>
<feature type="domain" description="UDP-glucose/GDP-mannose dehydrogenase C-terminal" evidence="5">
    <location>
        <begin position="325"/>
        <end position="421"/>
    </location>
</feature>
<dbReference type="EMBL" id="FORT01000016">
    <property type="protein sequence ID" value="SFK63111.1"/>
    <property type="molecule type" value="Genomic_DNA"/>
</dbReference>
<dbReference type="Proteomes" id="UP000198915">
    <property type="component" value="Unassembled WGS sequence"/>
</dbReference>
<dbReference type="PANTHER" id="PTHR43491:SF2">
    <property type="entry name" value="UDP-N-ACETYL-D-MANNOSAMINE DEHYDROGENASE"/>
    <property type="match status" value="1"/>
</dbReference>
<dbReference type="PIRSF" id="PIRSF500136">
    <property type="entry name" value="UDP_ManNAc_DH"/>
    <property type="match status" value="1"/>
</dbReference>
<dbReference type="Pfam" id="PF00984">
    <property type="entry name" value="UDPG_MGDP_dh"/>
    <property type="match status" value="1"/>
</dbReference>
<dbReference type="InterPro" id="IPR036291">
    <property type="entry name" value="NAD(P)-bd_dom_sf"/>
</dbReference>
<evidence type="ECO:0000313" key="7">
    <source>
        <dbReference type="Proteomes" id="UP000198915"/>
    </source>
</evidence>
<comment type="similarity">
    <text evidence="1 4">Belongs to the UDP-glucose/GDP-mannose dehydrogenase family.</text>
</comment>
<dbReference type="InterPro" id="IPR008927">
    <property type="entry name" value="6-PGluconate_DH-like_C_sf"/>
</dbReference>
<dbReference type="Pfam" id="PF03721">
    <property type="entry name" value="UDPG_MGDP_dh_N"/>
    <property type="match status" value="1"/>
</dbReference>
<evidence type="ECO:0000256" key="4">
    <source>
        <dbReference type="PIRNR" id="PIRNR000124"/>
    </source>
</evidence>
<dbReference type="SUPFAM" id="SSF52413">
    <property type="entry name" value="UDP-glucose/GDP-mannose dehydrogenase C-terminal domain"/>
    <property type="match status" value="1"/>
</dbReference>
<keyword evidence="3" id="KW-0520">NAD</keyword>
<keyword evidence="2" id="KW-0560">Oxidoreductase</keyword>
<dbReference type="GO" id="GO:0016616">
    <property type="term" value="F:oxidoreductase activity, acting on the CH-OH group of donors, NAD or NADP as acceptor"/>
    <property type="evidence" value="ECO:0007669"/>
    <property type="project" value="InterPro"/>
</dbReference>
<sequence>MTQPVRVAVVGLGFVGLPLALTYAMKGASVIGIDVVPRVVEEINAGRSHHLESYQGKTLPEILREQIDAGRFYATTSYAEAAANVNHYIVTAGLPVHNGDPDLGPLKSCAETLGSVLKKGDTVMIRSTVVPGTTEEVVKPILEEVSGLVAGTDFYLTYCSERIAEGRAFEEFIHMPLVLGGINEASAEKGKELLSFISETDVTISDIRVVETAKVIENIQRDVNIAMVQEFARFAEAFGIDTFELIKVANTHTRVNLLTPGPGVGGFCLPNALYYLQPKARELEVSLPILQQARMTNDAVPEVLINMLERVLKEKGKTLAGSRVAVLGLAMKDFSNDDRVSPVNDLIGLLQTKGVEVRSYDPAVPTRYEHKVDSFEAAVKDADALFLTAVQKEFAEADWAAVAEQMADSPILFDTKNRIPRDLVSKATVVRI</sequence>
<evidence type="ECO:0000256" key="2">
    <source>
        <dbReference type="ARBA" id="ARBA00023002"/>
    </source>
</evidence>
<dbReference type="Gene3D" id="3.40.50.720">
    <property type="entry name" value="NAD(P)-binding Rossmann-like Domain"/>
    <property type="match status" value="2"/>
</dbReference>
<evidence type="ECO:0000256" key="1">
    <source>
        <dbReference type="ARBA" id="ARBA00006601"/>
    </source>
</evidence>
<dbReference type="SMART" id="SM00984">
    <property type="entry name" value="UDPG_MGDP_dh_C"/>
    <property type="match status" value="1"/>
</dbReference>
<organism evidence="6 7">
    <name type="scientific">Brevibacillus centrosporus</name>
    <dbReference type="NCBI Taxonomy" id="54910"/>
    <lineage>
        <taxon>Bacteria</taxon>
        <taxon>Bacillati</taxon>
        <taxon>Bacillota</taxon>
        <taxon>Bacilli</taxon>
        <taxon>Bacillales</taxon>
        <taxon>Paenibacillaceae</taxon>
        <taxon>Brevibacillus</taxon>
    </lineage>
</organism>
<name>A0A1I4B501_9BACL</name>
<evidence type="ECO:0000256" key="3">
    <source>
        <dbReference type="ARBA" id="ARBA00023027"/>
    </source>
</evidence>
<dbReference type="GO" id="GO:0000271">
    <property type="term" value="P:polysaccharide biosynthetic process"/>
    <property type="evidence" value="ECO:0007669"/>
    <property type="project" value="InterPro"/>
</dbReference>
<dbReference type="AlphaFoldDB" id="A0A1I4B501"/>
<dbReference type="Pfam" id="PF03720">
    <property type="entry name" value="UDPG_MGDP_dh_C"/>
    <property type="match status" value="1"/>
</dbReference>
<keyword evidence="7" id="KW-1185">Reference proteome</keyword>
<evidence type="ECO:0000259" key="5">
    <source>
        <dbReference type="SMART" id="SM00984"/>
    </source>
</evidence>
<dbReference type="InterPro" id="IPR036220">
    <property type="entry name" value="UDP-Glc/GDP-Man_DH_C_sf"/>
</dbReference>
<dbReference type="InterPro" id="IPR017476">
    <property type="entry name" value="UDP-Glc/GDP-Man"/>
</dbReference>
<protein>
    <submittedName>
        <fullName evidence="6">UDP-N-acetyl-D-mannosaminuronic acid dehydrogenase</fullName>
    </submittedName>
</protein>
<dbReference type="RefSeq" id="WP_092274299.1">
    <property type="nucleotide sequence ID" value="NZ_BJOE01000026.1"/>
</dbReference>
<dbReference type="InterPro" id="IPR001732">
    <property type="entry name" value="UDP-Glc/GDP-Man_DH_N"/>
</dbReference>
<accession>A0A1I4B501</accession>
<dbReference type="GO" id="GO:0051287">
    <property type="term" value="F:NAD binding"/>
    <property type="evidence" value="ECO:0007669"/>
    <property type="project" value="InterPro"/>
</dbReference>
<gene>
    <name evidence="6" type="ORF">SAMN05518846_116136</name>
</gene>
<dbReference type="NCBIfam" id="TIGR03026">
    <property type="entry name" value="NDP-sugDHase"/>
    <property type="match status" value="1"/>
</dbReference>
<evidence type="ECO:0000313" key="6">
    <source>
        <dbReference type="EMBL" id="SFK63111.1"/>
    </source>
</evidence>
<reference evidence="7" key="1">
    <citation type="submission" date="2016-10" db="EMBL/GenBank/DDBJ databases">
        <authorList>
            <person name="Varghese N."/>
            <person name="Submissions S."/>
        </authorList>
    </citation>
    <scope>NUCLEOTIDE SEQUENCE [LARGE SCALE GENOMIC DNA]</scope>
    <source>
        <strain evidence="7">OK042</strain>
    </source>
</reference>
<dbReference type="SUPFAM" id="SSF51735">
    <property type="entry name" value="NAD(P)-binding Rossmann-fold domains"/>
    <property type="match status" value="1"/>
</dbReference>
<dbReference type="GO" id="GO:0016628">
    <property type="term" value="F:oxidoreductase activity, acting on the CH-CH group of donors, NAD or NADP as acceptor"/>
    <property type="evidence" value="ECO:0007669"/>
    <property type="project" value="InterPro"/>
</dbReference>